<organism evidence="5 6">
    <name type="scientific">Ziziphus jujuba</name>
    <name type="common">Chinese jujube</name>
    <name type="synonym">Ziziphus sativa</name>
    <dbReference type="NCBI Taxonomy" id="326968"/>
    <lineage>
        <taxon>Eukaryota</taxon>
        <taxon>Viridiplantae</taxon>
        <taxon>Streptophyta</taxon>
        <taxon>Embryophyta</taxon>
        <taxon>Tracheophyta</taxon>
        <taxon>Spermatophyta</taxon>
        <taxon>Magnoliopsida</taxon>
        <taxon>eudicotyledons</taxon>
        <taxon>Gunneridae</taxon>
        <taxon>Pentapetalae</taxon>
        <taxon>rosids</taxon>
        <taxon>fabids</taxon>
        <taxon>Rosales</taxon>
        <taxon>Rhamnaceae</taxon>
        <taxon>Paliureae</taxon>
        <taxon>Ziziphus</taxon>
    </lineage>
</organism>
<dbReference type="RefSeq" id="XP_060671007.1">
    <property type="nucleotide sequence ID" value="XM_060815024.1"/>
</dbReference>
<dbReference type="SUPFAM" id="SSF56112">
    <property type="entry name" value="Protein kinase-like (PK-like)"/>
    <property type="match status" value="1"/>
</dbReference>
<keyword evidence="2" id="KW-0067">ATP-binding</keyword>
<dbReference type="PANTHER" id="PTHR27005:SF522">
    <property type="entry name" value="NON-FUNCTIONAL PSEUDOKINASE ZED1-LIKE"/>
    <property type="match status" value="1"/>
</dbReference>
<reference evidence="6" key="2">
    <citation type="submission" date="2025-08" db="UniProtKB">
        <authorList>
            <consortium name="RefSeq"/>
        </authorList>
    </citation>
    <scope>IDENTIFICATION</scope>
    <source>
        <tissue evidence="6">Seedling</tissue>
    </source>
</reference>
<dbReference type="Proteomes" id="UP001652623">
    <property type="component" value="Chromosome 2"/>
</dbReference>
<dbReference type="GeneID" id="107419143"/>
<dbReference type="InterPro" id="IPR011009">
    <property type="entry name" value="Kinase-like_dom_sf"/>
</dbReference>
<evidence type="ECO:0000313" key="5">
    <source>
        <dbReference type="Proteomes" id="UP001652623"/>
    </source>
</evidence>
<dbReference type="InterPro" id="IPR045274">
    <property type="entry name" value="WAK-like"/>
</dbReference>
<evidence type="ECO:0000259" key="4">
    <source>
        <dbReference type="PROSITE" id="PS50011"/>
    </source>
</evidence>
<keyword evidence="5" id="KW-1185">Reference proteome</keyword>
<keyword evidence="1" id="KW-0547">Nucleotide-binding</keyword>
<feature type="domain" description="Protein kinase" evidence="4">
    <location>
        <begin position="1"/>
        <end position="239"/>
    </location>
</feature>
<proteinExistence type="predicted"/>
<sequence length="257" mass="29086">MSKHKNVLKLFGCCLDTELPMLVYEFPENGNLVDYCSGGEREPLPWETKLRIATEIATAVAYLHHGFSKTIIHRDIRPSRIFLGKDNVAKLSEFRMSIPNPEETLRKGRFTERSDVYAFGALLCVLFTEKPLKELILGSDPCCRSNTNSEDEDESLDSLHPNSDEEEDYTWYGDHIAYACTTHLKTNVLQQGNEMQMSKHKKVMKLLCKYIVNAVAFLHHGFSKTITHRASNSKATPQLASSPAPYGCIREKERTGA</sequence>
<feature type="region of interest" description="Disordered" evidence="3">
    <location>
        <begin position="229"/>
        <end position="257"/>
    </location>
</feature>
<reference evidence="5" key="1">
    <citation type="submission" date="2025-05" db="UniProtKB">
        <authorList>
            <consortium name="RefSeq"/>
        </authorList>
    </citation>
    <scope>NUCLEOTIDE SEQUENCE [LARGE SCALE GENOMIC DNA]</scope>
</reference>
<dbReference type="InterPro" id="IPR001245">
    <property type="entry name" value="Ser-Thr/Tyr_kinase_cat_dom"/>
</dbReference>
<evidence type="ECO:0000256" key="2">
    <source>
        <dbReference type="ARBA" id="ARBA00022840"/>
    </source>
</evidence>
<evidence type="ECO:0000313" key="6">
    <source>
        <dbReference type="RefSeq" id="XP_060671007.1"/>
    </source>
</evidence>
<dbReference type="Pfam" id="PF07714">
    <property type="entry name" value="PK_Tyr_Ser-Thr"/>
    <property type="match status" value="1"/>
</dbReference>
<accession>A0ABM4A2P8</accession>
<name>A0ABM4A2P8_ZIZJJ</name>
<evidence type="ECO:0000256" key="3">
    <source>
        <dbReference type="SAM" id="MobiDB-lite"/>
    </source>
</evidence>
<dbReference type="InterPro" id="IPR000719">
    <property type="entry name" value="Prot_kinase_dom"/>
</dbReference>
<gene>
    <name evidence="6" type="primary">LOC107419143</name>
</gene>
<protein>
    <submittedName>
        <fullName evidence="6">Serine/threonine-protein kinase ZRK1-like</fullName>
    </submittedName>
</protein>
<feature type="compositionally biased region" description="Polar residues" evidence="3">
    <location>
        <begin position="229"/>
        <end position="241"/>
    </location>
</feature>
<dbReference type="PROSITE" id="PS50011">
    <property type="entry name" value="PROTEIN_KINASE_DOM"/>
    <property type="match status" value="1"/>
</dbReference>
<dbReference type="PANTHER" id="PTHR27005">
    <property type="entry name" value="WALL-ASSOCIATED RECEPTOR KINASE-LIKE 21"/>
    <property type="match status" value="1"/>
</dbReference>
<evidence type="ECO:0000256" key="1">
    <source>
        <dbReference type="ARBA" id="ARBA00022741"/>
    </source>
</evidence>
<dbReference type="Gene3D" id="1.10.510.10">
    <property type="entry name" value="Transferase(Phosphotransferase) domain 1"/>
    <property type="match status" value="1"/>
</dbReference>